<feature type="compositionally biased region" description="Basic residues" evidence="1">
    <location>
        <begin position="255"/>
        <end position="267"/>
    </location>
</feature>
<dbReference type="Gene3D" id="1.20.5.170">
    <property type="match status" value="1"/>
</dbReference>
<dbReference type="AlphaFoldDB" id="A0A9Q0YRJ2"/>
<organism evidence="3 4">
    <name type="scientific">Holothuria leucospilota</name>
    <name type="common">Black long sea cucumber</name>
    <name type="synonym">Mertensiothuria leucospilota</name>
    <dbReference type="NCBI Taxonomy" id="206669"/>
    <lineage>
        <taxon>Eukaryota</taxon>
        <taxon>Metazoa</taxon>
        <taxon>Echinodermata</taxon>
        <taxon>Eleutherozoa</taxon>
        <taxon>Echinozoa</taxon>
        <taxon>Holothuroidea</taxon>
        <taxon>Aspidochirotacea</taxon>
        <taxon>Aspidochirotida</taxon>
        <taxon>Holothuriidae</taxon>
        <taxon>Holothuria</taxon>
    </lineage>
</organism>
<evidence type="ECO:0000313" key="3">
    <source>
        <dbReference type="EMBL" id="KAJ8025364.1"/>
    </source>
</evidence>
<feature type="region of interest" description="Disordered" evidence="1">
    <location>
        <begin position="217"/>
        <end position="399"/>
    </location>
</feature>
<dbReference type="PROSITE" id="PS00036">
    <property type="entry name" value="BZIP_BASIC"/>
    <property type="match status" value="1"/>
</dbReference>
<dbReference type="Proteomes" id="UP001152320">
    <property type="component" value="Chromosome 17"/>
</dbReference>
<feature type="compositionally biased region" description="Basic and acidic residues" evidence="1">
    <location>
        <begin position="224"/>
        <end position="246"/>
    </location>
</feature>
<proteinExistence type="predicted"/>
<name>A0A9Q0YRJ2_HOLLE</name>
<accession>A0A9Q0YRJ2</accession>
<keyword evidence="4" id="KW-1185">Reference proteome</keyword>
<dbReference type="OrthoDB" id="8931646at2759"/>
<reference evidence="3" key="1">
    <citation type="submission" date="2021-10" db="EMBL/GenBank/DDBJ databases">
        <title>Tropical sea cucumber genome reveals ecological adaptation and Cuvierian tubules defense mechanism.</title>
        <authorList>
            <person name="Chen T."/>
        </authorList>
    </citation>
    <scope>NUCLEOTIDE SEQUENCE</scope>
    <source>
        <strain evidence="3">Nanhai2018</strain>
        <tissue evidence="3">Muscle</tissue>
    </source>
</reference>
<feature type="compositionally biased region" description="Basic and acidic residues" evidence="1">
    <location>
        <begin position="280"/>
        <end position="309"/>
    </location>
</feature>
<dbReference type="CDD" id="cd14809">
    <property type="entry name" value="bZIP_AUREO-like"/>
    <property type="match status" value="1"/>
</dbReference>
<evidence type="ECO:0000256" key="1">
    <source>
        <dbReference type="SAM" id="MobiDB-lite"/>
    </source>
</evidence>
<feature type="compositionally biased region" description="Acidic residues" evidence="1">
    <location>
        <begin position="350"/>
        <end position="366"/>
    </location>
</feature>
<protein>
    <submittedName>
        <fullName evidence="3">CREB3 regulatory factor</fullName>
    </submittedName>
</protein>
<sequence>MNTMYEFGGMGSLPTESCEKDSELTSLDFSKCSTSSPSFFDSCSRGDSSSKSAQSGSRYFYPSVSSPSSSVFEFPSLDELDNMGCGLFDGYWDEDQVQSTLNSSGYGAEALNFTVGESQDVNKVFELKEPPPSNVAPTLTELNMEDSLDSLFSLKPKVAWTRKVSKPAALSMPIAQESRWKTIRDEHSGLSISPTTWNSVKNSQELSNTGLFVPKTSEVVGSSGKEKQAATDRLRPQSGVKEEQPRVDFANLFGRRSRKQNGAKPGRKPLSATTVPVVKLQDDVKREPPSPIRKCKDEPQKTNKRHTIDANDGFPNKHFHKDVEEDDDDGAESHDEGLGSENEEEHHDFNDEEDEDLADDASDISEEIAPAGETLDPGSHAGSSQVRSRRSEYDDFTPNPEKLLFIGRELQKLNNIIHDMKPTGDPSSSSRNKTRREKNKLASRACRLKKKAQHEANKLKIKALRDEYDCLSETANQVKMALKSFRENPARVDTKLLCNRLERMVDQALAKQPVAGQTDSFVNLVLDRTAQGEPTGLKLVLDDNKEDSA</sequence>
<dbReference type="PANTHER" id="PTHR21552">
    <property type="entry name" value="ADULT RETINA PROTEIN"/>
    <property type="match status" value="1"/>
</dbReference>
<feature type="domain" description="BZIP" evidence="2">
    <location>
        <begin position="435"/>
        <end position="449"/>
    </location>
</feature>
<dbReference type="InterPro" id="IPR039165">
    <property type="entry name" value="CREBRF"/>
</dbReference>
<gene>
    <name evidence="3" type="ORF">HOLleu_32902</name>
</gene>
<evidence type="ECO:0000259" key="2">
    <source>
        <dbReference type="PROSITE" id="PS00036"/>
    </source>
</evidence>
<dbReference type="GO" id="GO:0000977">
    <property type="term" value="F:RNA polymerase II transcription regulatory region sequence-specific DNA binding"/>
    <property type="evidence" value="ECO:0007669"/>
    <property type="project" value="TreeGrafter"/>
</dbReference>
<comment type="caution">
    <text evidence="3">The sequence shown here is derived from an EMBL/GenBank/DDBJ whole genome shotgun (WGS) entry which is preliminary data.</text>
</comment>
<dbReference type="EMBL" id="JAIZAY010000017">
    <property type="protein sequence ID" value="KAJ8025364.1"/>
    <property type="molecule type" value="Genomic_DNA"/>
</dbReference>
<evidence type="ECO:0000313" key="4">
    <source>
        <dbReference type="Proteomes" id="UP001152320"/>
    </source>
</evidence>
<feature type="region of interest" description="Disordered" evidence="1">
    <location>
        <begin position="32"/>
        <end position="69"/>
    </location>
</feature>
<dbReference type="GO" id="GO:0006986">
    <property type="term" value="P:response to unfolded protein"/>
    <property type="evidence" value="ECO:0007669"/>
    <property type="project" value="InterPro"/>
</dbReference>
<dbReference type="InterPro" id="IPR004827">
    <property type="entry name" value="bZIP"/>
</dbReference>
<dbReference type="GO" id="GO:0000981">
    <property type="term" value="F:DNA-binding transcription factor activity, RNA polymerase II-specific"/>
    <property type="evidence" value="ECO:0007669"/>
    <property type="project" value="TreeGrafter"/>
</dbReference>
<feature type="region of interest" description="Disordered" evidence="1">
    <location>
        <begin position="418"/>
        <end position="442"/>
    </location>
</feature>
<dbReference type="PANTHER" id="PTHR21552:SF2">
    <property type="entry name" value="CREB3 REGULATORY FACTOR"/>
    <property type="match status" value="1"/>
</dbReference>
<dbReference type="GO" id="GO:0005634">
    <property type="term" value="C:nucleus"/>
    <property type="evidence" value="ECO:0007669"/>
    <property type="project" value="TreeGrafter"/>
</dbReference>